<proteinExistence type="predicted"/>
<gene>
    <name evidence="1" type="ORF">PspP123CL_13135</name>
</gene>
<sequence>MNAIQPIISAAYFQYSLGDSNWLLSRVSSLSAGFIHDWINPKSGYLPCEYRLMAFESDNSPDACKSRDECSSRAARRTFRRA</sequence>
<dbReference type="AlphaFoldDB" id="A0A6B2AVR6"/>
<evidence type="ECO:0000313" key="1">
    <source>
        <dbReference type="EMBL" id="NAO76883.1"/>
    </source>
</evidence>
<reference evidence="1" key="1">
    <citation type="journal article" date="2020" name="Phytopathology">
        <title>Zucchini vein clearing disease is caused by several lineages within Pseudomonas syringae species complex.</title>
        <authorList>
            <person name="Lacault C."/>
            <person name="Briand M."/>
            <person name="Jacques M.A."/>
            <person name="Darrasse A."/>
        </authorList>
    </citation>
    <scope>NUCLEOTIDE SEQUENCE</scope>
    <source>
        <strain evidence="1">P123</strain>
    </source>
</reference>
<protein>
    <submittedName>
        <fullName evidence="1">Uncharacterized protein</fullName>
    </submittedName>
</protein>
<accession>A0A6B2AVR6</accession>
<comment type="caution">
    <text evidence="1">The sequence shown here is derived from an EMBL/GenBank/DDBJ whole genome shotgun (WGS) entry which is preliminary data.</text>
</comment>
<dbReference type="EMBL" id="VLIF01000006">
    <property type="protein sequence ID" value="NAO76883.1"/>
    <property type="molecule type" value="Genomic_DNA"/>
</dbReference>
<organism evidence="1">
    <name type="scientific">Pseudomonas syringae</name>
    <dbReference type="NCBI Taxonomy" id="317"/>
    <lineage>
        <taxon>Bacteria</taxon>
        <taxon>Pseudomonadati</taxon>
        <taxon>Pseudomonadota</taxon>
        <taxon>Gammaproteobacteria</taxon>
        <taxon>Pseudomonadales</taxon>
        <taxon>Pseudomonadaceae</taxon>
        <taxon>Pseudomonas</taxon>
    </lineage>
</organism>
<name>A0A6B2AVR6_PSESX</name>